<proteinExistence type="predicted"/>
<accession>A0AAV4LD15</accession>
<evidence type="ECO:0000313" key="2">
    <source>
        <dbReference type="EMBL" id="GIM45558.1"/>
    </source>
</evidence>
<dbReference type="Pfam" id="PF00550">
    <property type="entry name" value="PP-binding"/>
    <property type="match status" value="1"/>
</dbReference>
<name>A0AAV4LD15_9BACL</name>
<feature type="domain" description="Carrier" evidence="1">
    <location>
        <begin position="1"/>
        <end position="76"/>
    </location>
</feature>
<dbReference type="AlphaFoldDB" id="A0AAV4LD15"/>
<sequence length="78" mass="8826">MTLDDFRSMVSEISNIPLEKIQNHSSFQEDLGMDSLSMVNLIIEISKRFGLDLGTIQSFEDIKSVENLYRTLTGGRSL</sequence>
<dbReference type="Proteomes" id="UP001057291">
    <property type="component" value="Unassembled WGS sequence"/>
</dbReference>
<dbReference type="InterPro" id="IPR036736">
    <property type="entry name" value="ACP-like_sf"/>
</dbReference>
<dbReference type="Gene3D" id="1.10.1200.10">
    <property type="entry name" value="ACP-like"/>
    <property type="match status" value="1"/>
</dbReference>
<gene>
    <name evidence="2" type="ORF">DNHGIG_11070</name>
</gene>
<dbReference type="InterPro" id="IPR009081">
    <property type="entry name" value="PP-bd_ACP"/>
</dbReference>
<keyword evidence="3" id="KW-1185">Reference proteome</keyword>
<dbReference type="PROSITE" id="PS50075">
    <property type="entry name" value="CARRIER"/>
    <property type="match status" value="1"/>
</dbReference>
<protein>
    <recommendedName>
        <fullName evidence="1">Carrier domain-containing protein</fullName>
    </recommendedName>
</protein>
<evidence type="ECO:0000313" key="3">
    <source>
        <dbReference type="Proteomes" id="UP001057291"/>
    </source>
</evidence>
<dbReference type="SUPFAM" id="SSF47336">
    <property type="entry name" value="ACP-like"/>
    <property type="match status" value="1"/>
</dbReference>
<dbReference type="RefSeq" id="WP_282198749.1">
    <property type="nucleotide sequence ID" value="NZ_BOQE01000001.1"/>
</dbReference>
<reference evidence="2" key="1">
    <citation type="journal article" date="2023" name="Int. J. Syst. Evol. Microbiol.">
        <title>Collibacillus ludicampi gen. nov., sp. nov., a new soil bacterium of the family Alicyclobacillaceae.</title>
        <authorList>
            <person name="Jojima T."/>
            <person name="Ioku Y."/>
            <person name="Fukuta Y."/>
            <person name="Shirasaka N."/>
            <person name="Matsumura Y."/>
            <person name="Mori M."/>
        </authorList>
    </citation>
    <scope>NUCLEOTIDE SEQUENCE</scope>
    <source>
        <strain evidence="2">TP075</strain>
    </source>
</reference>
<comment type="caution">
    <text evidence="2">The sequence shown here is derived from an EMBL/GenBank/DDBJ whole genome shotgun (WGS) entry which is preliminary data.</text>
</comment>
<dbReference type="EMBL" id="BOQE01000001">
    <property type="protein sequence ID" value="GIM45558.1"/>
    <property type="molecule type" value="Genomic_DNA"/>
</dbReference>
<evidence type="ECO:0000259" key="1">
    <source>
        <dbReference type="PROSITE" id="PS50075"/>
    </source>
</evidence>
<organism evidence="2 3">
    <name type="scientific">Collibacillus ludicampi</name>
    <dbReference type="NCBI Taxonomy" id="2771369"/>
    <lineage>
        <taxon>Bacteria</taxon>
        <taxon>Bacillati</taxon>
        <taxon>Bacillota</taxon>
        <taxon>Bacilli</taxon>
        <taxon>Bacillales</taxon>
        <taxon>Alicyclobacillaceae</taxon>
        <taxon>Collibacillus</taxon>
    </lineage>
</organism>